<comment type="caution">
    <text evidence="2">The sequence shown here is derived from an EMBL/GenBank/DDBJ whole genome shotgun (WGS) entry which is preliminary data.</text>
</comment>
<dbReference type="RefSeq" id="XP_067925586.1">
    <property type="nucleotide sequence ID" value="XM_068062437.1"/>
</dbReference>
<sequence>MQINSGVGDANPPCQPPHRLRAPHRETADFTWSAHRRRVTSRRQAFSSEVVSCSSKSRRLFSSFEEAVARMAAMLDYSE</sequence>
<feature type="region of interest" description="Disordered" evidence="1">
    <location>
        <begin position="1"/>
        <end position="33"/>
    </location>
</feature>
<dbReference type="GeneID" id="94425648"/>
<protein>
    <submittedName>
        <fullName evidence="2">Uncharacterized protein</fullName>
    </submittedName>
</protein>
<name>A0A2C6L9S1_9APIC</name>
<dbReference type="Proteomes" id="UP000221165">
    <property type="component" value="Unassembled WGS sequence"/>
</dbReference>
<evidence type="ECO:0000256" key="1">
    <source>
        <dbReference type="SAM" id="MobiDB-lite"/>
    </source>
</evidence>
<evidence type="ECO:0000313" key="2">
    <source>
        <dbReference type="EMBL" id="PHJ23912.1"/>
    </source>
</evidence>
<evidence type="ECO:0000313" key="3">
    <source>
        <dbReference type="Proteomes" id="UP000221165"/>
    </source>
</evidence>
<dbReference type="EMBL" id="MIGC01000932">
    <property type="protein sequence ID" value="PHJ23912.1"/>
    <property type="molecule type" value="Genomic_DNA"/>
</dbReference>
<dbReference type="VEuPathDB" id="ToxoDB:CSUI_002235"/>
<gene>
    <name evidence="2" type="ORF">CSUI_002235</name>
</gene>
<organism evidence="2 3">
    <name type="scientific">Cystoisospora suis</name>
    <dbReference type="NCBI Taxonomy" id="483139"/>
    <lineage>
        <taxon>Eukaryota</taxon>
        <taxon>Sar</taxon>
        <taxon>Alveolata</taxon>
        <taxon>Apicomplexa</taxon>
        <taxon>Conoidasida</taxon>
        <taxon>Coccidia</taxon>
        <taxon>Eucoccidiorida</taxon>
        <taxon>Eimeriorina</taxon>
        <taxon>Sarcocystidae</taxon>
        <taxon>Cystoisospora</taxon>
    </lineage>
</organism>
<dbReference type="AlphaFoldDB" id="A0A2C6L9S1"/>
<proteinExistence type="predicted"/>
<accession>A0A2C6L9S1</accession>
<keyword evidence="3" id="KW-1185">Reference proteome</keyword>
<reference evidence="2 3" key="1">
    <citation type="journal article" date="2017" name="Int. J. Parasitol.">
        <title>The genome of the protozoan parasite Cystoisospora suis and a reverse vaccinology approach to identify vaccine candidates.</title>
        <authorList>
            <person name="Palmieri N."/>
            <person name="Shrestha A."/>
            <person name="Ruttkowski B."/>
            <person name="Beck T."/>
            <person name="Vogl C."/>
            <person name="Tomley F."/>
            <person name="Blake D.P."/>
            <person name="Joachim A."/>
        </authorList>
    </citation>
    <scope>NUCLEOTIDE SEQUENCE [LARGE SCALE GENOMIC DNA]</scope>
    <source>
        <strain evidence="2 3">Wien I</strain>
    </source>
</reference>